<organism evidence="2 3">
    <name type="scientific">Saccharopolyspora taberi</name>
    <dbReference type="NCBI Taxonomy" id="60895"/>
    <lineage>
        <taxon>Bacteria</taxon>
        <taxon>Bacillati</taxon>
        <taxon>Actinomycetota</taxon>
        <taxon>Actinomycetes</taxon>
        <taxon>Pseudonocardiales</taxon>
        <taxon>Pseudonocardiaceae</taxon>
        <taxon>Saccharopolyspora</taxon>
    </lineage>
</organism>
<keyword evidence="1" id="KW-1133">Transmembrane helix</keyword>
<comment type="caution">
    <text evidence="2">The sequence shown here is derived from an EMBL/GenBank/DDBJ whole genome shotgun (WGS) entry which is preliminary data.</text>
</comment>
<reference evidence="2 3" key="1">
    <citation type="journal article" date="2019" name="Int. J. Syst. Evol. Microbiol.">
        <title>The Global Catalogue of Microorganisms (GCM) 10K type strain sequencing project: providing services to taxonomists for standard genome sequencing and annotation.</title>
        <authorList>
            <consortium name="The Broad Institute Genomics Platform"/>
            <consortium name="The Broad Institute Genome Sequencing Center for Infectious Disease"/>
            <person name="Wu L."/>
            <person name="Ma J."/>
        </authorList>
    </citation>
    <scope>NUCLEOTIDE SEQUENCE [LARGE SCALE GENOMIC DNA]</scope>
    <source>
        <strain evidence="2 3">JCM 9383</strain>
    </source>
</reference>
<evidence type="ECO:0000256" key="1">
    <source>
        <dbReference type="SAM" id="Phobius"/>
    </source>
</evidence>
<evidence type="ECO:0000313" key="3">
    <source>
        <dbReference type="Proteomes" id="UP001500979"/>
    </source>
</evidence>
<evidence type="ECO:0008006" key="4">
    <source>
        <dbReference type="Google" id="ProtNLM"/>
    </source>
</evidence>
<keyword evidence="1" id="KW-0472">Membrane</keyword>
<dbReference type="Proteomes" id="UP001500979">
    <property type="component" value="Unassembled WGS sequence"/>
</dbReference>
<evidence type="ECO:0000313" key="2">
    <source>
        <dbReference type="EMBL" id="GAA2810658.1"/>
    </source>
</evidence>
<gene>
    <name evidence="2" type="ORF">GCM10010470_52450</name>
</gene>
<sequence length="197" mass="21462">MTYSQTAPAHGGAPAGPPKRPVMLLVLQIVGAIAVLLPLISSIMIYAGGRGLAEDNVEKALDSYSWLFEASGVSTDDVMSLKESWPEMWDQMIDGYAAQLGVWAGIEIFFSVVMLIWVVFARHTWARVLITIFALINALVHLIFVSVSSPPDSIEIMMVIAMVVNLVALVLCWMPPVLRYAKALKLAKMAQAAGFAR</sequence>
<keyword evidence="3" id="KW-1185">Reference proteome</keyword>
<keyword evidence="1" id="KW-0812">Transmembrane</keyword>
<feature type="transmembrane region" description="Helical" evidence="1">
    <location>
        <begin position="125"/>
        <end position="144"/>
    </location>
</feature>
<feature type="transmembrane region" description="Helical" evidence="1">
    <location>
        <begin position="156"/>
        <end position="178"/>
    </location>
</feature>
<protein>
    <recommendedName>
        <fullName evidence="4">EXPERA domain-containing protein</fullName>
    </recommendedName>
</protein>
<feature type="transmembrane region" description="Helical" evidence="1">
    <location>
        <begin position="96"/>
        <end position="118"/>
    </location>
</feature>
<feature type="transmembrane region" description="Helical" evidence="1">
    <location>
        <begin position="22"/>
        <end position="47"/>
    </location>
</feature>
<accession>A0ABN3VJ85</accession>
<dbReference type="RefSeq" id="WP_344684121.1">
    <property type="nucleotide sequence ID" value="NZ_BAAAUX010000022.1"/>
</dbReference>
<dbReference type="EMBL" id="BAAAUX010000022">
    <property type="protein sequence ID" value="GAA2810658.1"/>
    <property type="molecule type" value="Genomic_DNA"/>
</dbReference>
<proteinExistence type="predicted"/>
<name>A0ABN3VJ85_9PSEU</name>